<dbReference type="AlphaFoldDB" id="A0AAE3VHE7"/>
<dbReference type="PANTHER" id="PTHR10151:SF120">
    <property type="entry name" value="BIS(5'-ADENOSYL)-TRIPHOSPHATASE"/>
    <property type="match status" value="1"/>
</dbReference>
<dbReference type="SUPFAM" id="SSF53649">
    <property type="entry name" value="Alkaline phosphatase-like"/>
    <property type="match status" value="1"/>
</dbReference>
<dbReference type="InterPro" id="IPR017850">
    <property type="entry name" value="Alkaline_phosphatase_core_sf"/>
</dbReference>
<gene>
    <name evidence="1" type="ORF">J3R75_002455</name>
</gene>
<dbReference type="PANTHER" id="PTHR10151">
    <property type="entry name" value="ECTONUCLEOTIDE PYROPHOSPHATASE/PHOSPHODIESTERASE"/>
    <property type="match status" value="1"/>
</dbReference>
<dbReference type="InterPro" id="IPR002591">
    <property type="entry name" value="Phosphodiest/P_Trfase"/>
</dbReference>
<dbReference type="RefSeq" id="WP_307261817.1">
    <property type="nucleotide sequence ID" value="NZ_JAUSVL010000001.1"/>
</dbReference>
<dbReference type="Gene3D" id="3.40.720.10">
    <property type="entry name" value="Alkaline Phosphatase, subunit A"/>
    <property type="match status" value="1"/>
</dbReference>
<organism evidence="1 2">
    <name type="scientific">Oligosphaera ethanolica</name>
    <dbReference type="NCBI Taxonomy" id="760260"/>
    <lineage>
        <taxon>Bacteria</taxon>
        <taxon>Pseudomonadati</taxon>
        <taxon>Lentisphaerota</taxon>
        <taxon>Oligosphaeria</taxon>
        <taxon>Oligosphaerales</taxon>
        <taxon>Oligosphaeraceae</taxon>
        <taxon>Oligosphaera</taxon>
    </lineage>
</organism>
<sequence length="429" mass="46890">MPTTPKILVIQCAALGYDLARQDGVLSRATGMTFQPLSPVFPAVTCCAQATIRCATAPREHGVVANGFFNRQSRRVDFWNQSARMIDGDRLWANARRAGRRVAMICYQQSLGEDADFILSPAPIHKHHGGMIDACQSRPDELAAELTHAVGRPFRLRHYWGPTANSQSSRWIADVTAALMQRHAPELIFSYLPHLDYALQKFGPAHPASAAAITVLAECLQRLGDTARRCGYELLIWGDYAITAVSRPVFPNRALRDAGLFCCRQVGRMSYPNLYDSRAFAMTDHQVAHVFVDAPADLPAARAALAALPGVERVQIAAEAGLDHPNAGDLVLTAQADAWFAYPWWTDPAEAPDYATHVDIHNKIGFDPCELFWDIPFLRSSSDASKPRGSHGRGDAPAAFAATTGLAELLHAKSTLDLAQALKARLDKS</sequence>
<keyword evidence="2" id="KW-1185">Reference proteome</keyword>
<comment type="caution">
    <text evidence="1">The sequence shown here is derived from an EMBL/GenBank/DDBJ whole genome shotgun (WGS) entry which is preliminary data.</text>
</comment>
<name>A0AAE3VHE7_9BACT</name>
<dbReference type="Pfam" id="PF01663">
    <property type="entry name" value="Phosphodiest"/>
    <property type="match status" value="1"/>
</dbReference>
<proteinExistence type="predicted"/>
<dbReference type="Proteomes" id="UP001238163">
    <property type="component" value="Unassembled WGS sequence"/>
</dbReference>
<dbReference type="EMBL" id="JAUSVL010000001">
    <property type="protein sequence ID" value="MDQ0290348.1"/>
    <property type="molecule type" value="Genomic_DNA"/>
</dbReference>
<evidence type="ECO:0000313" key="2">
    <source>
        <dbReference type="Proteomes" id="UP001238163"/>
    </source>
</evidence>
<accession>A0AAE3VHE7</accession>
<reference evidence="1" key="1">
    <citation type="submission" date="2023-07" db="EMBL/GenBank/DDBJ databases">
        <title>Genomic Encyclopedia of Type Strains, Phase IV (KMG-IV): sequencing the most valuable type-strain genomes for metagenomic binning, comparative biology and taxonomic classification.</title>
        <authorList>
            <person name="Goeker M."/>
        </authorList>
    </citation>
    <scope>NUCLEOTIDE SEQUENCE</scope>
    <source>
        <strain evidence="1">DSM 24202</strain>
    </source>
</reference>
<protein>
    <submittedName>
        <fullName evidence="1">AlkP superfamily pyrophosphatase or phosphodiesterase</fullName>
    </submittedName>
</protein>
<dbReference type="GO" id="GO:0016787">
    <property type="term" value="F:hydrolase activity"/>
    <property type="evidence" value="ECO:0007669"/>
    <property type="project" value="UniProtKB-ARBA"/>
</dbReference>
<evidence type="ECO:0000313" key="1">
    <source>
        <dbReference type="EMBL" id="MDQ0290348.1"/>
    </source>
</evidence>